<proteinExistence type="predicted"/>
<evidence type="ECO:0000313" key="2">
    <source>
        <dbReference type="WBParaSite" id="L893_g18104.t1"/>
    </source>
</evidence>
<dbReference type="AlphaFoldDB" id="A0A1I7YNF2"/>
<dbReference type="Proteomes" id="UP000095287">
    <property type="component" value="Unplaced"/>
</dbReference>
<name>A0A1I7YNF2_9BILA</name>
<protein>
    <submittedName>
        <fullName evidence="2">Ovule protein</fullName>
    </submittedName>
</protein>
<evidence type="ECO:0000313" key="1">
    <source>
        <dbReference type="Proteomes" id="UP000095287"/>
    </source>
</evidence>
<dbReference type="WBParaSite" id="L893_g18104.t1">
    <property type="protein sequence ID" value="L893_g18104.t1"/>
    <property type="gene ID" value="L893_g18104"/>
</dbReference>
<keyword evidence="1" id="KW-1185">Reference proteome</keyword>
<organism evidence="1 2">
    <name type="scientific">Steinernema glaseri</name>
    <dbReference type="NCBI Taxonomy" id="37863"/>
    <lineage>
        <taxon>Eukaryota</taxon>
        <taxon>Metazoa</taxon>
        <taxon>Ecdysozoa</taxon>
        <taxon>Nematoda</taxon>
        <taxon>Chromadorea</taxon>
        <taxon>Rhabditida</taxon>
        <taxon>Tylenchina</taxon>
        <taxon>Panagrolaimomorpha</taxon>
        <taxon>Strongyloidoidea</taxon>
        <taxon>Steinernematidae</taxon>
        <taxon>Steinernema</taxon>
    </lineage>
</organism>
<accession>A0A1I7YNF2</accession>
<reference evidence="2" key="1">
    <citation type="submission" date="2016-11" db="UniProtKB">
        <authorList>
            <consortium name="WormBaseParasite"/>
        </authorList>
    </citation>
    <scope>IDENTIFICATION</scope>
</reference>
<sequence>MTDFDLSIYPTEEFVSFKRCGSAEGIEQIEQNDYVPLAKRPTTEHGMRGPNQDCSSFLPIQDCFSDFISGDINNMNNVQRSSSYLSDSLVCSGSFAQQRSNCSLNTLTENVPFFQPHSPTSVQPCLHSNTGYTTSSDTVNPCRTDANSNRMKVCDFDDDEEAMSSQLLKDLPTSMAEFESNLDKEKRPSPPYLLNVDTPRSPVESCASLLSRSPSAYLPVFEEEGFHPDAEDLEVRIPLIYALCTLRLPIFLADSAFVGPVFCAN</sequence>